<evidence type="ECO:0000313" key="3">
    <source>
        <dbReference type="EMBL" id="ACF82347.1"/>
    </source>
</evidence>
<dbReference type="HOGENOM" id="CLU_1404349_0_0_1"/>
<protein>
    <recommendedName>
        <fullName evidence="4">Secreted protein</fullName>
    </recommendedName>
</protein>
<keyword evidence="1" id="KW-0472">Membrane</keyword>
<feature type="signal peptide" evidence="2">
    <location>
        <begin position="1"/>
        <end position="17"/>
    </location>
</feature>
<dbReference type="EMBL" id="BT037342">
    <property type="protein sequence ID" value="ACF82347.1"/>
    <property type="molecule type" value="mRNA"/>
</dbReference>
<keyword evidence="2" id="KW-0732">Signal</keyword>
<dbReference type="GeneID" id="100216787"/>
<evidence type="ECO:0000256" key="2">
    <source>
        <dbReference type="SAM" id="SignalP"/>
    </source>
</evidence>
<sequence length="194" mass="21527">MMLWLVSLCSSSQLLRCRVPGRRALCAFLRSPGCTLLGSEAPPSFGQQRRAQKLCCCCWRLLDEISNKGLKLQCIAVVSLCPASCFFVPVIGFLFITTPSSPRRARNFVARPVSCSLACPLGSLGFNSQSRRRFRRLALFVVASQVQLYIRHPPVTSSLRASARNPKNRVKTKLAARYSPSVRQIAWIGKSLPI</sequence>
<dbReference type="AlphaFoldDB" id="B4FJQ4"/>
<feature type="chain" id="PRO_5009948141" description="Secreted protein" evidence="2">
    <location>
        <begin position="18"/>
        <end position="194"/>
    </location>
</feature>
<feature type="transmembrane region" description="Helical" evidence="1">
    <location>
        <begin position="70"/>
        <end position="96"/>
    </location>
</feature>
<evidence type="ECO:0000256" key="1">
    <source>
        <dbReference type="SAM" id="Phobius"/>
    </source>
</evidence>
<keyword evidence="1" id="KW-1133">Transmembrane helix</keyword>
<reference evidence="3" key="1">
    <citation type="journal article" date="2009" name="PLoS Genet.">
        <title>Sequencing, mapping, and analysis of 27,455 maize full-length cDNAs.</title>
        <authorList>
            <person name="Soderlund C."/>
            <person name="Descour A."/>
            <person name="Kudrna D."/>
            <person name="Bomhoff M."/>
            <person name="Boyd L."/>
            <person name="Currie J."/>
            <person name="Angelova A."/>
            <person name="Collura K."/>
            <person name="Wissotski M."/>
            <person name="Ashley E."/>
            <person name="Morrow D."/>
            <person name="Fernandes J."/>
            <person name="Walbot V."/>
            <person name="Yu Y."/>
        </authorList>
    </citation>
    <scope>NUCLEOTIDE SEQUENCE</scope>
    <source>
        <strain evidence="3">B73</strain>
    </source>
</reference>
<proteinExistence type="evidence at transcript level"/>
<evidence type="ECO:0008006" key="4">
    <source>
        <dbReference type="Google" id="ProtNLM"/>
    </source>
</evidence>
<name>B4FJQ4_MAIZE</name>
<accession>B4FJQ4</accession>
<keyword evidence="1" id="KW-0812">Transmembrane</keyword>
<dbReference type="RefSeq" id="NP_001136658.1">
    <property type="nucleotide sequence ID" value="NM_001143186.1"/>
</dbReference>
<dbReference type="KEGG" id="zma:100216787"/>
<organism evidence="3">
    <name type="scientific">Zea mays</name>
    <name type="common">Maize</name>
    <dbReference type="NCBI Taxonomy" id="4577"/>
    <lineage>
        <taxon>Eukaryota</taxon>
        <taxon>Viridiplantae</taxon>
        <taxon>Streptophyta</taxon>
        <taxon>Embryophyta</taxon>
        <taxon>Tracheophyta</taxon>
        <taxon>Spermatophyta</taxon>
        <taxon>Magnoliopsida</taxon>
        <taxon>Liliopsida</taxon>
        <taxon>Poales</taxon>
        <taxon>Poaceae</taxon>
        <taxon>PACMAD clade</taxon>
        <taxon>Panicoideae</taxon>
        <taxon>Andropogonodae</taxon>
        <taxon>Andropogoneae</taxon>
        <taxon>Tripsacinae</taxon>
        <taxon>Zea</taxon>
    </lineage>
</organism>